<feature type="non-terminal residue" evidence="1">
    <location>
        <position position="51"/>
    </location>
</feature>
<organism evidence="1 2">
    <name type="scientific">Nesidiocoris tenuis</name>
    <dbReference type="NCBI Taxonomy" id="355587"/>
    <lineage>
        <taxon>Eukaryota</taxon>
        <taxon>Metazoa</taxon>
        <taxon>Ecdysozoa</taxon>
        <taxon>Arthropoda</taxon>
        <taxon>Hexapoda</taxon>
        <taxon>Insecta</taxon>
        <taxon>Pterygota</taxon>
        <taxon>Neoptera</taxon>
        <taxon>Paraneoptera</taxon>
        <taxon>Hemiptera</taxon>
        <taxon>Heteroptera</taxon>
        <taxon>Panheteroptera</taxon>
        <taxon>Cimicomorpha</taxon>
        <taxon>Miridae</taxon>
        <taxon>Dicyphina</taxon>
        <taxon>Nesidiocoris</taxon>
    </lineage>
</organism>
<reference evidence="1 2" key="1">
    <citation type="submission" date="2020-02" db="EMBL/GenBank/DDBJ databases">
        <authorList>
            <person name="Ferguson B K."/>
        </authorList>
    </citation>
    <scope>NUCLEOTIDE SEQUENCE [LARGE SCALE GENOMIC DNA]</scope>
</reference>
<accession>A0A6H5GVB1</accession>
<protein>
    <submittedName>
        <fullName evidence="1">Uncharacterized protein</fullName>
    </submittedName>
</protein>
<proteinExistence type="predicted"/>
<dbReference type="EMBL" id="CADCXU010018601">
    <property type="protein sequence ID" value="CAB0007024.1"/>
    <property type="molecule type" value="Genomic_DNA"/>
</dbReference>
<sequence length="51" mass="5624">MGEVPMGRTYGRLYSITSTSQAQQSIASKRHNRNTTELLCSVFTLNSSLMG</sequence>
<evidence type="ECO:0000313" key="2">
    <source>
        <dbReference type="Proteomes" id="UP000479000"/>
    </source>
</evidence>
<name>A0A6H5GVB1_9HEMI</name>
<gene>
    <name evidence="1" type="ORF">NTEN_LOCUS12432</name>
</gene>
<keyword evidence="2" id="KW-1185">Reference proteome</keyword>
<dbReference type="Proteomes" id="UP000479000">
    <property type="component" value="Unassembled WGS sequence"/>
</dbReference>
<evidence type="ECO:0000313" key="1">
    <source>
        <dbReference type="EMBL" id="CAB0007024.1"/>
    </source>
</evidence>
<dbReference type="AlphaFoldDB" id="A0A6H5GVB1"/>